<evidence type="ECO:0008006" key="3">
    <source>
        <dbReference type="Google" id="ProtNLM"/>
    </source>
</evidence>
<dbReference type="RefSeq" id="WP_045044155.1">
    <property type="nucleotide sequence ID" value="NZ_JZTB01000060.1"/>
</dbReference>
<accession>A0AAX0YQ06</accession>
<evidence type="ECO:0000313" key="2">
    <source>
        <dbReference type="Proteomes" id="UP000240728"/>
    </source>
</evidence>
<protein>
    <recommendedName>
        <fullName evidence="3">CAAX protease</fullName>
    </recommendedName>
</protein>
<dbReference type="InterPro" id="IPR011664">
    <property type="entry name" value="Abi_system_AbiD/AbiF-like"/>
</dbReference>
<dbReference type="Pfam" id="PF07751">
    <property type="entry name" value="Abi_2"/>
    <property type="match status" value="1"/>
</dbReference>
<comment type="caution">
    <text evidence="1">The sequence shown here is derived from an EMBL/GenBank/DDBJ whole genome shotgun (WGS) entry which is preliminary data.</text>
</comment>
<dbReference type="EMBL" id="PYOZ01000033">
    <property type="protein sequence ID" value="PSX38787.1"/>
    <property type="molecule type" value="Genomic_DNA"/>
</dbReference>
<dbReference type="AlphaFoldDB" id="A0AAX0YQ06"/>
<organism evidence="1 2">
    <name type="scientific">Photobacterium kishitanii</name>
    <dbReference type="NCBI Taxonomy" id="318456"/>
    <lineage>
        <taxon>Bacteria</taxon>
        <taxon>Pseudomonadati</taxon>
        <taxon>Pseudomonadota</taxon>
        <taxon>Gammaproteobacteria</taxon>
        <taxon>Vibrionales</taxon>
        <taxon>Vibrionaceae</taxon>
        <taxon>Photobacterium</taxon>
    </lineage>
</organism>
<reference evidence="1 2" key="1">
    <citation type="submission" date="2018-01" db="EMBL/GenBank/DDBJ databases">
        <title>Whole genome sequencing of Histamine producing bacteria.</title>
        <authorList>
            <person name="Butler K."/>
        </authorList>
    </citation>
    <scope>NUCLEOTIDE SEQUENCE [LARGE SCALE GENOMIC DNA]</scope>
    <source>
        <strain evidence="1 2">A1-4</strain>
    </source>
</reference>
<keyword evidence="2" id="KW-1185">Reference proteome</keyword>
<name>A0AAX0YQ06_9GAMM</name>
<sequence>MQASDYQQLKQDISIPRLSSYQHFFKPTEIIELYNYYCWNAEISSTFFQLIGVVEVTLRNKVHQALSSHYYNPKSKGSVDSNDWYNFLDLNKHSKDKILSATHRRKKGTWQPKNPPLSHDDAISRMTYGFWPKILDIQKDINGNPVPWGRIIPLIIPKHRYKTEGYWKKIKHQDQLYSRLEQIGSLRNRIAHFEPIWKQGDLFEETRERQNKIPKLIAYAPVNSDEAKNRLKLTHERILELLGWLSSARLKSYKHSHNYHKLNWLLSNDGMPLKTPTKTTPTLFKRNLRSILKNKETISIHRDGIVTGIFYSSN</sequence>
<evidence type="ECO:0000313" key="1">
    <source>
        <dbReference type="EMBL" id="PSX38787.1"/>
    </source>
</evidence>
<gene>
    <name evidence="1" type="ORF">C0W53_22600</name>
</gene>
<proteinExistence type="predicted"/>
<dbReference type="Proteomes" id="UP000240728">
    <property type="component" value="Unassembled WGS sequence"/>
</dbReference>